<gene>
    <name evidence="1" type="ORF">RQM59_01675</name>
</gene>
<dbReference type="EMBL" id="JAVTTO010000001">
    <property type="protein sequence ID" value="MDT7831066.1"/>
    <property type="molecule type" value="Genomic_DNA"/>
</dbReference>
<evidence type="ECO:0000313" key="1">
    <source>
        <dbReference type="EMBL" id="MDT7831066.1"/>
    </source>
</evidence>
<protein>
    <recommendedName>
        <fullName evidence="3">Pathogenicity island protein</fullName>
    </recommendedName>
</protein>
<accession>A0ABU3LBG2</accession>
<comment type="caution">
    <text evidence="1">The sequence shown here is derived from an EMBL/GenBank/DDBJ whole genome shotgun (WGS) entry which is preliminary data.</text>
</comment>
<evidence type="ECO:0000313" key="2">
    <source>
        <dbReference type="Proteomes" id="UP001257277"/>
    </source>
</evidence>
<dbReference type="RefSeq" id="WP_349240320.1">
    <property type="nucleotide sequence ID" value="NZ_JAVTTO010000001.1"/>
</dbReference>
<name>A0ABU3LBG2_9FLAO</name>
<reference evidence="1 2" key="1">
    <citation type="submission" date="2023-09" db="EMBL/GenBank/DDBJ databases">
        <title>Novel taxa isolated from Blanes Bay.</title>
        <authorList>
            <person name="Rey-Velasco X."/>
            <person name="Lucena T."/>
        </authorList>
    </citation>
    <scope>NUCLEOTIDE SEQUENCE [LARGE SCALE GENOMIC DNA]</scope>
    <source>
        <strain evidence="1 2">S356</strain>
    </source>
</reference>
<dbReference type="Proteomes" id="UP001257277">
    <property type="component" value="Unassembled WGS sequence"/>
</dbReference>
<keyword evidence="2" id="KW-1185">Reference proteome</keyword>
<evidence type="ECO:0008006" key="3">
    <source>
        <dbReference type="Google" id="ProtNLM"/>
    </source>
</evidence>
<proteinExistence type="predicted"/>
<organism evidence="1 2">
    <name type="scientific">Asprobacillus argus</name>
    <dbReference type="NCBI Taxonomy" id="3076534"/>
    <lineage>
        <taxon>Bacteria</taxon>
        <taxon>Pseudomonadati</taxon>
        <taxon>Bacteroidota</taxon>
        <taxon>Flavobacteriia</taxon>
        <taxon>Flavobacteriales</taxon>
        <taxon>Flavobacteriaceae</taxon>
        <taxon>Asprobacillus</taxon>
    </lineage>
</organism>
<sequence length="143" mass="17057">MSKYREIEALNEIYVKHKVEIRFSTTDFLVDSKEYRAVTFKLGGKTFNFYVEDELDDLRYNYPLLNLCLVLRELEGYAYAQDYLVWCQERYLDPKNENILANYRNLATIYREVEEIMGNIDSQISDWDFEMGSGASWELRKKG</sequence>